<feature type="compositionally biased region" description="Low complexity" evidence="9">
    <location>
        <begin position="288"/>
        <end position="319"/>
    </location>
</feature>
<feature type="compositionally biased region" description="Low complexity" evidence="9">
    <location>
        <begin position="177"/>
        <end position="186"/>
    </location>
</feature>
<dbReference type="InterPro" id="IPR000719">
    <property type="entry name" value="Prot_kinase_dom"/>
</dbReference>
<keyword evidence="3" id="KW-0808">Transferase</keyword>
<dbReference type="PANTHER" id="PTHR43895:SF32">
    <property type="entry name" value="SERINE_THREONINE-PROTEIN KINASE CHK1"/>
    <property type="match status" value="1"/>
</dbReference>
<dbReference type="PANTHER" id="PTHR43895">
    <property type="entry name" value="CALCIUM/CALMODULIN-DEPENDENT PROTEIN KINASE KINASE-RELATED"/>
    <property type="match status" value="1"/>
</dbReference>
<accession>A0A151GRM4</accession>
<keyword evidence="5 11" id="KW-0418">Kinase</keyword>
<evidence type="ECO:0000256" key="9">
    <source>
        <dbReference type="SAM" id="MobiDB-lite"/>
    </source>
</evidence>
<reference evidence="11 12" key="1">
    <citation type="journal article" date="2016" name="Sci. Rep.">
        <title>Insights into Adaptations to a Near-Obligate Nematode Endoparasitic Lifestyle from the Finished Genome of Drechmeria coniospora.</title>
        <authorList>
            <person name="Zhang L."/>
            <person name="Zhou Z."/>
            <person name="Guo Q."/>
            <person name="Fokkens L."/>
            <person name="Miskei M."/>
            <person name="Pocsi I."/>
            <person name="Zhang W."/>
            <person name="Chen M."/>
            <person name="Wang L."/>
            <person name="Sun Y."/>
            <person name="Donzelli B.G."/>
            <person name="Gibson D.M."/>
            <person name="Nelson D.R."/>
            <person name="Luo J.G."/>
            <person name="Rep M."/>
            <person name="Liu H."/>
            <person name="Yang S."/>
            <person name="Wang J."/>
            <person name="Krasnoff S.B."/>
            <person name="Xu Y."/>
            <person name="Molnar I."/>
            <person name="Lin M."/>
        </authorList>
    </citation>
    <scope>NUCLEOTIDE SEQUENCE [LARGE SCALE GENOMIC DNA]</scope>
    <source>
        <strain evidence="11 12">ARSEF 6962</strain>
    </source>
</reference>
<dbReference type="GO" id="GO:0005524">
    <property type="term" value="F:ATP binding"/>
    <property type="evidence" value="ECO:0007669"/>
    <property type="project" value="UniProtKB-KW"/>
</dbReference>
<dbReference type="RefSeq" id="XP_040659092.1">
    <property type="nucleotide sequence ID" value="XM_040798209.1"/>
</dbReference>
<feature type="compositionally biased region" description="Low complexity" evidence="9">
    <location>
        <begin position="193"/>
        <end position="222"/>
    </location>
</feature>
<dbReference type="InterPro" id="IPR008271">
    <property type="entry name" value="Ser/Thr_kinase_AS"/>
</dbReference>
<feature type="region of interest" description="Disordered" evidence="9">
    <location>
        <begin position="374"/>
        <end position="426"/>
    </location>
</feature>
<dbReference type="Proteomes" id="UP000076580">
    <property type="component" value="Chromosome 01"/>
</dbReference>
<evidence type="ECO:0000256" key="2">
    <source>
        <dbReference type="ARBA" id="ARBA00022527"/>
    </source>
</evidence>
<evidence type="ECO:0000259" key="10">
    <source>
        <dbReference type="PROSITE" id="PS50011"/>
    </source>
</evidence>
<keyword evidence="6" id="KW-0067">ATP-binding</keyword>
<dbReference type="SUPFAM" id="SSF56112">
    <property type="entry name" value="Protein kinase-like (PK-like)"/>
    <property type="match status" value="1"/>
</dbReference>
<dbReference type="InterPro" id="IPR011009">
    <property type="entry name" value="Kinase-like_dom_sf"/>
</dbReference>
<keyword evidence="2" id="KW-0723">Serine/threonine-protein kinase</keyword>
<dbReference type="InParanoid" id="A0A151GRM4"/>
<dbReference type="SMART" id="SM00220">
    <property type="entry name" value="S_TKc"/>
    <property type="match status" value="1"/>
</dbReference>
<feature type="region of interest" description="Disordered" evidence="9">
    <location>
        <begin position="30"/>
        <end position="76"/>
    </location>
</feature>
<dbReference type="Gene3D" id="1.10.510.10">
    <property type="entry name" value="Transferase(Phosphotransferase) domain 1"/>
    <property type="match status" value="1"/>
</dbReference>
<keyword evidence="4" id="KW-0547">Nucleotide-binding</keyword>
<feature type="compositionally biased region" description="Low complexity" evidence="9">
    <location>
        <begin position="378"/>
        <end position="392"/>
    </location>
</feature>
<evidence type="ECO:0000256" key="7">
    <source>
        <dbReference type="ARBA" id="ARBA00047899"/>
    </source>
</evidence>
<evidence type="ECO:0000256" key="3">
    <source>
        <dbReference type="ARBA" id="ARBA00022679"/>
    </source>
</evidence>
<comment type="catalytic activity">
    <reaction evidence="8">
        <text>L-seryl-[protein] + ATP = O-phospho-L-seryl-[protein] + ADP + H(+)</text>
        <dbReference type="Rhea" id="RHEA:17989"/>
        <dbReference type="Rhea" id="RHEA-COMP:9863"/>
        <dbReference type="Rhea" id="RHEA-COMP:11604"/>
        <dbReference type="ChEBI" id="CHEBI:15378"/>
        <dbReference type="ChEBI" id="CHEBI:29999"/>
        <dbReference type="ChEBI" id="CHEBI:30616"/>
        <dbReference type="ChEBI" id="CHEBI:83421"/>
        <dbReference type="ChEBI" id="CHEBI:456216"/>
        <dbReference type="EC" id="2.7.11.1"/>
    </reaction>
</comment>
<feature type="compositionally biased region" description="Pro residues" evidence="9">
    <location>
        <begin position="35"/>
        <end position="47"/>
    </location>
</feature>
<evidence type="ECO:0000256" key="5">
    <source>
        <dbReference type="ARBA" id="ARBA00022777"/>
    </source>
</evidence>
<evidence type="ECO:0000313" key="11">
    <source>
        <dbReference type="EMBL" id="KYK59740.1"/>
    </source>
</evidence>
<dbReference type="GO" id="GO:0007165">
    <property type="term" value="P:signal transduction"/>
    <property type="evidence" value="ECO:0007669"/>
    <property type="project" value="TreeGrafter"/>
</dbReference>
<evidence type="ECO:0000256" key="8">
    <source>
        <dbReference type="ARBA" id="ARBA00048679"/>
    </source>
</evidence>
<keyword evidence="12" id="KW-1185">Reference proteome</keyword>
<sequence length="826" mass="88951">MGPSAPRPIPSSDASSSIVQFPSEHPFIHSFLPHPLLPPSPPLPSLPPTNAASSSDKLLTLHDEPAALSGLPPATAPAALESPFAALLRYGGASYSSSAHQFPSDITDPILEEGGHEEESGSDSPLEPVTPVSGGRHSQDFTTLHPGQVDDDSASSHPRERADQAGQNPPSSAAPKTAPLLASPTSTTPPPTSTSRQQSPPASGQQSPPTSRQQSPPASTPRTPGQPDPCPSQAPLTPASRRSTRGSTSRLKRTMSSLFRRSNSLQEKEREQAIVDLPSLSTTDTTNSSIVLGGSVGTSSGDGVLSSTNKSSTTTRSSSPPSPGSPVEMAPTHAPTHAPMTMTNGALPNPDDFKKKARAATVLTLRGRAVNFVGATMGRGRQPPQPAPARRASSFDSDNRGLAAAQGAQADEEKTYPPERLPWAIPPDAGTGAKARRMSLSLPDDFTVDVAELQSEFEYLSKLLGRHGKHLGKGAASKVTLMVRKGCPTELYAVKEFRGKSHRESQEEYEKKIKSEFSIAKSIHHPNIVETIRLCTDHNRWNHVMEYCSEGDLFSLVQKGHLKGEEKKKDRLCLFKQLIQGVGYLHANGIAHRDIKLENLLLTKDSKLKITDFGVSEVFSGTHPGLRESGGQCGQNMGDVRLCSPGICGSEPYIAPEVLAKADRYDARALDVWSSAIVMIYLTFGGAIWSRAERGNLHYDKLVQGWEKWYRKHPECDACITDTDYPTCLAFDMGINPPALRRLLLQMLNPNPSKRISIEDVLGNRWVKNIECCQLESYDDPAQLIDAAKKDSCSKLGSKKIFCHSHLPPKSTGSHSLGKMPGQPGY</sequence>
<dbReference type="Pfam" id="PF00069">
    <property type="entry name" value="Pkinase"/>
    <property type="match status" value="1"/>
</dbReference>
<feature type="compositionally biased region" description="Polar residues" evidence="9">
    <location>
        <begin position="255"/>
        <end position="265"/>
    </location>
</feature>
<dbReference type="STRING" id="98403.A0A151GRM4"/>
<dbReference type="EC" id="2.7.11.1" evidence="1"/>
<evidence type="ECO:0000256" key="6">
    <source>
        <dbReference type="ARBA" id="ARBA00022840"/>
    </source>
</evidence>
<dbReference type="AlphaFoldDB" id="A0A151GRM4"/>
<comment type="caution">
    <text evidence="11">The sequence shown here is derived from an EMBL/GenBank/DDBJ whole genome shotgun (WGS) entry which is preliminary data.</text>
</comment>
<dbReference type="GeneID" id="63713517"/>
<comment type="catalytic activity">
    <reaction evidence="7">
        <text>L-threonyl-[protein] + ATP = O-phospho-L-threonyl-[protein] + ADP + H(+)</text>
        <dbReference type="Rhea" id="RHEA:46608"/>
        <dbReference type="Rhea" id="RHEA-COMP:11060"/>
        <dbReference type="Rhea" id="RHEA-COMP:11605"/>
        <dbReference type="ChEBI" id="CHEBI:15378"/>
        <dbReference type="ChEBI" id="CHEBI:30013"/>
        <dbReference type="ChEBI" id="CHEBI:30616"/>
        <dbReference type="ChEBI" id="CHEBI:61977"/>
        <dbReference type="ChEBI" id="CHEBI:456216"/>
        <dbReference type="EC" id="2.7.11.1"/>
    </reaction>
</comment>
<evidence type="ECO:0000256" key="1">
    <source>
        <dbReference type="ARBA" id="ARBA00012513"/>
    </source>
</evidence>
<evidence type="ECO:0000313" key="12">
    <source>
        <dbReference type="Proteomes" id="UP000076580"/>
    </source>
</evidence>
<gene>
    <name evidence="11" type="ORF">DCS_00874</name>
</gene>
<dbReference type="GO" id="GO:0004674">
    <property type="term" value="F:protein serine/threonine kinase activity"/>
    <property type="evidence" value="ECO:0007669"/>
    <property type="project" value="UniProtKB-KW"/>
</dbReference>
<feature type="domain" description="Protein kinase" evidence="10">
    <location>
        <begin position="465"/>
        <end position="767"/>
    </location>
</feature>
<feature type="compositionally biased region" description="Low complexity" evidence="9">
    <location>
        <begin position="237"/>
        <end position="249"/>
    </location>
</feature>
<feature type="region of interest" description="Disordered" evidence="9">
    <location>
        <begin position="95"/>
        <end position="352"/>
    </location>
</feature>
<protein>
    <recommendedName>
        <fullName evidence="1">non-specific serine/threonine protein kinase</fullName>
        <ecNumber evidence="1">2.7.11.1</ecNumber>
    </recommendedName>
</protein>
<dbReference type="PROSITE" id="PS00108">
    <property type="entry name" value="PROTEIN_KINASE_ST"/>
    <property type="match status" value="1"/>
</dbReference>
<dbReference type="EMBL" id="LAYC01000001">
    <property type="protein sequence ID" value="KYK59740.1"/>
    <property type="molecule type" value="Genomic_DNA"/>
</dbReference>
<feature type="region of interest" description="Disordered" evidence="9">
    <location>
        <begin position="807"/>
        <end position="826"/>
    </location>
</feature>
<evidence type="ECO:0000256" key="4">
    <source>
        <dbReference type="ARBA" id="ARBA00022741"/>
    </source>
</evidence>
<dbReference type="PROSITE" id="PS50011">
    <property type="entry name" value="PROTEIN_KINASE_DOM"/>
    <property type="match status" value="1"/>
</dbReference>
<organism evidence="11 12">
    <name type="scientific">Drechmeria coniospora</name>
    <name type="common">Nematophagous fungus</name>
    <name type="synonym">Meria coniospora</name>
    <dbReference type="NCBI Taxonomy" id="98403"/>
    <lineage>
        <taxon>Eukaryota</taxon>
        <taxon>Fungi</taxon>
        <taxon>Dikarya</taxon>
        <taxon>Ascomycota</taxon>
        <taxon>Pezizomycotina</taxon>
        <taxon>Sordariomycetes</taxon>
        <taxon>Hypocreomycetidae</taxon>
        <taxon>Hypocreales</taxon>
        <taxon>Ophiocordycipitaceae</taxon>
        <taxon>Drechmeria</taxon>
    </lineage>
</organism>
<name>A0A151GRM4_DRECN</name>
<proteinExistence type="predicted"/>